<dbReference type="SUPFAM" id="SSF48179">
    <property type="entry name" value="6-phosphogluconate dehydrogenase C-terminal domain-like"/>
    <property type="match status" value="1"/>
</dbReference>
<keyword evidence="5" id="KW-0594">Phospholipid biosynthesis</keyword>
<dbReference type="InterPro" id="IPR036291">
    <property type="entry name" value="NAD(P)-bd_dom_sf"/>
</dbReference>
<evidence type="ECO:0000313" key="11">
    <source>
        <dbReference type="EMBL" id="KKT71611.1"/>
    </source>
</evidence>
<evidence type="ECO:0000256" key="8">
    <source>
        <dbReference type="PIRSR" id="PIRSR000114-3"/>
    </source>
</evidence>
<sequence length="300" mass="32242">MSSKTTNIVIIGAGEIGNAFNFVLKRQHFQVEMWDREFSLVPQQKPLEETVPKAEVVFLCVPSQAVRPALTSILSFLPKKTIVVAISKGIEKKTNKLMSEVLQELLPLGAPIAFCGGPMLAEEIMKGQQGVAVLATKSPVVFACLEKMFAGSQIRLEWSKDVLGVAVAGVLKNVYAMALGMANGLGWSTNAQAWLLSGCLAEMEKIASCFGAKPETISSTAGLGDLVATGFSPFSKNREAGRTLAQTGSCCFTGEGAVSFSSVLKKIGPQIKKYPILRSLKKVIVQKQHAKKVFKNFITS</sequence>
<dbReference type="Pfam" id="PF01210">
    <property type="entry name" value="NAD_Gly3P_dh_N"/>
    <property type="match status" value="1"/>
</dbReference>
<dbReference type="InterPro" id="IPR013328">
    <property type="entry name" value="6PGD_dom2"/>
</dbReference>
<keyword evidence="4" id="KW-0443">Lipid metabolism</keyword>
<evidence type="ECO:0000256" key="1">
    <source>
        <dbReference type="ARBA" id="ARBA00011009"/>
    </source>
</evidence>
<accession>A0A0G1JJ69</accession>
<dbReference type="GO" id="GO:0046168">
    <property type="term" value="P:glycerol-3-phosphate catabolic process"/>
    <property type="evidence" value="ECO:0007669"/>
    <property type="project" value="InterPro"/>
</dbReference>
<dbReference type="GO" id="GO:0008654">
    <property type="term" value="P:phospholipid biosynthetic process"/>
    <property type="evidence" value="ECO:0007669"/>
    <property type="project" value="UniProtKB-KW"/>
</dbReference>
<evidence type="ECO:0000256" key="5">
    <source>
        <dbReference type="ARBA" id="ARBA00023209"/>
    </source>
</evidence>
<feature type="domain" description="Glycerol-3-phosphate dehydrogenase NAD-dependent N-terminal" evidence="9">
    <location>
        <begin position="44"/>
        <end position="138"/>
    </location>
</feature>
<dbReference type="PANTHER" id="PTHR11728:SF1">
    <property type="entry name" value="GLYCEROL-3-PHOSPHATE DEHYDROGENASE [NAD(+)] 2, CHLOROPLASTIC"/>
    <property type="match status" value="1"/>
</dbReference>
<comment type="caution">
    <text evidence="11">The sequence shown here is derived from an EMBL/GenBank/DDBJ whole genome shotgun (WGS) entry which is preliminary data.</text>
</comment>
<dbReference type="InterPro" id="IPR006109">
    <property type="entry name" value="G3P_DH_NAD-dep_C"/>
</dbReference>
<dbReference type="Gene3D" id="1.10.1040.10">
    <property type="entry name" value="N-(1-d-carboxylethyl)-l-norvaline Dehydrogenase, domain 2"/>
    <property type="match status" value="1"/>
</dbReference>
<name>A0A0G1JJ69_9BACT</name>
<keyword evidence="8" id="KW-0520">NAD</keyword>
<gene>
    <name evidence="11" type="ORF">UW63_C0012G0010</name>
</gene>
<evidence type="ECO:0000256" key="2">
    <source>
        <dbReference type="ARBA" id="ARBA00022516"/>
    </source>
</evidence>
<keyword evidence="3" id="KW-0560">Oxidoreductase</keyword>
<dbReference type="Proteomes" id="UP000034154">
    <property type="component" value="Unassembled WGS sequence"/>
</dbReference>
<dbReference type="InterPro" id="IPR008927">
    <property type="entry name" value="6-PGluconate_DH-like_C_sf"/>
</dbReference>
<dbReference type="GO" id="GO:0005975">
    <property type="term" value="P:carbohydrate metabolic process"/>
    <property type="evidence" value="ECO:0007669"/>
    <property type="project" value="InterPro"/>
</dbReference>
<dbReference type="PROSITE" id="PS00957">
    <property type="entry name" value="NAD_G3PDH"/>
    <property type="match status" value="1"/>
</dbReference>
<dbReference type="GO" id="GO:0005829">
    <property type="term" value="C:cytosol"/>
    <property type="evidence" value="ECO:0007669"/>
    <property type="project" value="TreeGrafter"/>
</dbReference>
<dbReference type="PIRSF" id="PIRSF000114">
    <property type="entry name" value="Glycerol-3-P_dh"/>
    <property type="match status" value="1"/>
</dbReference>
<feature type="binding site" evidence="8">
    <location>
        <begin position="12"/>
        <end position="17"/>
    </location>
    <ligand>
        <name>NAD(+)</name>
        <dbReference type="ChEBI" id="CHEBI:57540"/>
    </ligand>
</feature>
<reference evidence="11 12" key="1">
    <citation type="journal article" date="2015" name="Nature">
        <title>rRNA introns, odd ribosomes, and small enigmatic genomes across a large radiation of phyla.</title>
        <authorList>
            <person name="Brown C.T."/>
            <person name="Hug L.A."/>
            <person name="Thomas B.C."/>
            <person name="Sharon I."/>
            <person name="Castelle C.J."/>
            <person name="Singh A."/>
            <person name="Wilkins M.J."/>
            <person name="Williams K.H."/>
            <person name="Banfield J.F."/>
        </authorList>
    </citation>
    <scope>NUCLEOTIDE SEQUENCE [LARGE SCALE GENOMIC DNA]</scope>
</reference>
<evidence type="ECO:0000259" key="9">
    <source>
        <dbReference type="Pfam" id="PF01210"/>
    </source>
</evidence>
<feature type="domain" description="Glycerol-3-phosphate dehydrogenase NAD-dependent C-terminal" evidence="10">
    <location>
        <begin position="161"/>
        <end position="294"/>
    </location>
</feature>
<dbReference type="Gene3D" id="3.40.50.720">
    <property type="entry name" value="NAD(P)-binding Rossmann-like Domain"/>
    <property type="match status" value="1"/>
</dbReference>
<dbReference type="Pfam" id="PF07479">
    <property type="entry name" value="NAD_Gly3P_dh_C"/>
    <property type="match status" value="1"/>
</dbReference>
<evidence type="ECO:0000256" key="4">
    <source>
        <dbReference type="ARBA" id="ARBA00023098"/>
    </source>
</evidence>
<protein>
    <submittedName>
        <fullName evidence="11">Glycerol-3-phosphate dehydrogenase [NAD(P)+]</fullName>
    </submittedName>
</protein>
<dbReference type="InterPro" id="IPR011128">
    <property type="entry name" value="G3P_DH_NAD-dep_N"/>
</dbReference>
<keyword evidence="2" id="KW-0444">Lipid biosynthesis</keyword>
<evidence type="ECO:0000256" key="7">
    <source>
        <dbReference type="PIRSR" id="PIRSR000114-1"/>
    </source>
</evidence>
<organism evidence="11 12">
    <name type="scientific">Candidatus Uhrbacteria bacterium GW2011_GWF2_44_350</name>
    <dbReference type="NCBI Taxonomy" id="1619000"/>
    <lineage>
        <taxon>Bacteria</taxon>
        <taxon>Candidatus Uhriibacteriota</taxon>
    </lineage>
</organism>
<feature type="active site" description="Proton acceptor" evidence="7">
    <location>
        <position position="172"/>
    </location>
</feature>
<dbReference type="EMBL" id="LCJB01000012">
    <property type="protein sequence ID" value="KKT71611.1"/>
    <property type="molecule type" value="Genomic_DNA"/>
</dbReference>
<dbReference type="PANTHER" id="PTHR11728">
    <property type="entry name" value="GLYCEROL-3-PHOSPHATE DEHYDROGENASE"/>
    <property type="match status" value="1"/>
</dbReference>
<keyword evidence="6" id="KW-1208">Phospholipid metabolism</keyword>
<dbReference type="InterPro" id="IPR006168">
    <property type="entry name" value="G3P_DH_NAD-dep"/>
</dbReference>
<dbReference type="GO" id="GO:0051287">
    <property type="term" value="F:NAD binding"/>
    <property type="evidence" value="ECO:0007669"/>
    <property type="project" value="InterPro"/>
</dbReference>
<dbReference type="SUPFAM" id="SSF51735">
    <property type="entry name" value="NAD(P)-binding Rossmann-fold domains"/>
    <property type="match status" value="1"/>
</dbReference>
<evidence type="ECO:0000256" key="6">
    <source>
        <dbReference type="ARBA" id="ARBA00023264"/>
    </source>
</evidence>
<feature type="binding site" evidence="8">
    <location>
        <position position="121"/>
    </location>
    <ligand>
        <name>NAD(+)</name>
        <dbReference type="ChEBI" id="CHEBI:57540"/>
    </ligand>
</feature>
<comment type="similarity">
    <text evidence="1">Belongs to the NAD-dependent glycerol-3-phosphate dehydrogenase family.</text>
</comment>
<evidence type="ECO:0000256" key="3">
    <source>
        <dbReference type="ARBA" id="ARBA00023002"/>
    </source>
</evidence>
<evidence type="ECO:0000259" key="10">
    <source>
        <dbReference type="Pfam" id="PF07479"/>
    </source>
</evidence>
<dbReference type="AlphaFoldDB" id="A0A0G1JJ69"/>
<dbReference type="GO" id="GO:0016616">
    <property type="term" value="F:oxidoreductase activity, acting on the CH-OH group of donors, NAD or NADP as acceptor"/>
    <property type="evidence" value="ECO:0007669"/>
    <property type="project" value="InterPro"/>
</dbReference>
<proteinExistence type="inferred from homology"/>
<evidence type="ECO:0000313" key="12">
    <source>
        <dbReference type="Proteomes" id="UP000034154"/>
    </source>
</evidence>